<dbReference type="InterPro" id="IPR011650">
    <property type="entry name" value="Peptidase_M20_dimer"/>
</dbReference>
<dbReference type="PIRSF" id="PIRSF037238">
    <property type="entry name" value="Carboxypeptidase_G2"/>
    <property type="match status" value="1"/>
</dbReference>
<dbReference type="InterPro" id="IPR017150">
    <property type="entry name" value="Pept_M20_glutamate_carboxypep"/>
</dbReference>
<dbReference type="InterPro" id="IPR001261">
    <property type="entry name" value="ArgE/DapE_CS"/>
</dbReference>
<dbReference type="HOGENOM" id="CLU_021802_7_0_5"/>
<dbReference type="AlphaFoldDB" id="A8I734"/>
<evidence type="ECO:0000256" key="1">
    <source>
        <dbReference type="ARBA" id="ARBA00001947"/>
    </source>
</evidence>
<dbReference type="PANTHER" id="PTHR43808:SF9">
    <property type="entry name" value="BLL0789 PROTEIN"/>
    <property type="match status" value="1"/>
</dbReference>
<dbReference type="CDD" id="cd03885">
    <property type="entry name" value="M20_CPDG2"/>
    <property type="match status" value="1"/>
</dbReference>
<dbReference type="PANTHER" id="PTHR43808">
    <property type="entry name" value="ACETYLORNITHINE DEACETYLASE"/>
    <property type="match status" value="1"/>
</dbReference>
<keyword evidence="3" id="KW-0378">Hydrolase</keyword>
<feature type="active site" description="Proton acceptor" evidence="5">
    <location>
        <position position="146"/>
    </location>
</feature>
<dbReference type="GO" id="GO:0046872">
    <property type="term" value="F:metal ion binding"/>
    <property type="evidence" value="ECO:0007669"/>
    <property type="project" value="UniProtKB-KW"/>
</dbReference>
<dbReference type="Gene3D" id="3.40.630.10">
    <property type="entry name" value="Zn peptidases"/>
    <property type="match status" value="1"/>
</dbReference>
<dbReference type="InterPro" id="IPR002933">
    <property type="entry name" value="Peptidase_M20"/>
</dbReference>
<dbReference type="SUPFAM" id="SSF53187">
    <property type="entry name" value="Zn-dependent exopeptidases"/>
    <property type="match status" value="1"/>
</dbReference>
<dbReference type="InterPro" id="IPR036264">
    <property type="entry name" value="Bact_exopeptidase_dim_dom"/>
</dbReference>
<reference evidence="7 8" key="6">
    <citation type="journal article" date="2011" name="Appl. Environ. Microbiol.">
        <title>Involvement of the azorhizobial chromosome partition gene (parA) in the onset of bacteroid differentiation during Sesbania rostrata stem nodule development.</title>
        <authorList>
            <person name="Liu CT."/>
            <person name="Lee KB."/>
            <person name="Wang YS."/>
            <person name="Peng MH."/>
            <person name="Lee KT."/>
            <person name="Suzuki S."/>
            <person name="Suzuki T."/>
            <person name="Oyaizu H."/>
        </authorList>
    </citation>
    <scope>NUCLEOTIDE SEQUENCE [LARGE SCALE GENOMIC DNA]</scope>
    <source>
        <strain evidence="8">ATCC 43989 / DSM 5975 / JCM 20966 / LMG 6465 / NBRC 14845 / NCIMB 13405 / ORS 571</strain>
    </source>
</reference>
<dbReference type="STRING" id="438753.AZC_2074"/>
<protein>
    <submittedName>
        <fullName evidence="7">Peptidase</fullName>
    </submittedName>
</protein>
<evidence type="ECO:0000256" key="3">
    <source>
        <dbReference type="ARBA" id="ARBA00022801"/>
    </source>
</evidence>
<keyword evidence="8" id="KW-1185">Reference proteome</keyword>
<keyword evidence="2" id="KW-0479">Metal-binding</keyword>
<dbReference type="PROSITE" id="PS00758">
    <property type="entry name" value="ARGE_DAPE_CPG2_1"/>
    <property type="match status" value="1"/>
</dbReference>
<evidence type="ECO:0000256" key="2">
    <source>
        <dbReference type="ARBA" id="ARBA00022723"/>
    </source>
</evidence>
<sequence>MDLSALPFDTTSMLARLRPWIECESPTYDPAAVSRAVALAARDAAAAGGQVDHIPGPDGLGDCARIRFPHRDAGTPGILVMGHFDTVHPIGTLEKLAFRQEGNLCWGPGLLDMKGGTFTALEALIQLTRAGIETPLPITFLFTSDEEIGSPGTRTLIEEEAKTHKYVLVPEPGLADKGVTTGRYAIARYKLTAYGRASHAGATLKEGRSAIREMARRIPEIEDMTSDDCTFSVGVVHGGQWVNCVATTCSGEALSMAKRQEDLDRGTTRILALNERREDGTGFEVKTSVVRPVWEPNAGSMALHALAKSIAGELGFDLPHRSSPGGSDGNFTGALGIPTLDSLGPCGGDYHTLNEHIRIDTLAERGRLIAGLMARLS</sequence>
<evidence type="ECO:0000256" key="4">
    <source>
        <dbReference type="ARBA" id="ARBA00022833"/>
    </source>
</evidence>
<dbReference type="RefSeq" id="WP_012170601.1">
    <property type="nucleotide sequence ID" value="NC_009937.1"/>
</dbReference>
<dbReference type="Pfam" id="PF07687">
    <property type="entry name" value="M20_dimer"/>
    <property type="match status" value="1"/>
</dbReference>
<keyword evidence="4" id="KW-0862">Zinc</keyword>
<reference evidence="7 8" key="1">
    <citation type="journal article" date="2007" name="Appl. Environ. Microbiol.">
        <title>Rhizobial factors required for stem nodule maturation and maintenance in Sesbania rostrata-Azorhizobium caulinodans ORS571 symbiosis.</title>
        <authorList>
            <person name="Suzuki S."/>
            <person name="Aono T."/>
            <person name="Lee KB."/>
            <person name="Suzuki T."/>
            <person name="Liu CT."/>
            <person name="Miwa H."/>
            <person name="Wakao S."/>
            <person name="Iki T."/>
            <person name="Oyaizu H."/>
        </authorList>
    </citation>
    <scope>NUCLEOTIDE SEQUENCE [LARGE SCALE GENOMIC DNA]</scope>
    <source>
        <strain evidence="8">ATCC 43989 / DSM 5975 / JCM 20966 / LMG 6465 / NBRC 14845 / NCIMB 13405 / ORS 571</strain>
    </source>
</reference>
<dbReference type="Gene3D" id="3.30.70.360">
    <property type="match status" value="1"/>
</dbReference>
<dbReference type="SUPFAM" id="SSF55031">
    <property type="entry name" value="Bacterial exopeptidase dimerisation domain"/>
    <property type="match status" value="1"/>
</dbReference>
<reference evidence="7 8" key="5">
    <citation type="journal article" date="2010" name="Appl. Environ. Microbiol.">
        <title>phrR-like gene praR of Azorhizobium caulinodans ORS571 is essential for symbiosis with Sesbania rostrata and is involved in expression of reb genes.</title>
        <authorList>
            <person name="Akiba N."/>
            <person name="Aono T."/>
            <person name="Toyazaki H."/>
            <person name="Sato S."/>
            <person name="Oyaizu H."/>
        </authorList>
    </citation>
    <scope>NUCLEOTIDE SEQUENCE [LARGE SCALE GENOMIC DNA]</scope>
    <source>
        <strain evidence="8">ATCC 43989 / DSM 5975 / JCM 20966 / LMG 6465 / NBRC 14845 / NCIMB 13405 / ORS 571</strain>
    </source>
</reference>
<dbReference type="Pfam" id="PF01546">
    <property type="entry name" value="Peptidase_M20"/>
    <property type="match status" value="1"/>
</dbReference>
<dbReference type="KEGG" id="azc:AZC_2074"/>
<evidence type="ECO:0000313" key="8">
    <source>
        <dbReference type="Proteomes" id="UP000000270"/>
    </source>
</evidence>
<proteinExistence type="predicted"/>
<dbReference type="eggNOG" id="COG0624">
    <property type="taxonomic scope" value="Bacteria"/>
</dbReference>
<feature type="active site" evidence="5">
    <location>
        <position position="85"/>
    </location>
</feature>
<dbReference type="Proteomes" id="UP000000270">
    <property type="component" value="Chromosome"/>
</dbReference>
<dbReference type="InterPro" id="IPR050072">
    <property type="entry name" value="Peptidase_M20A"/>
</dbReference>
<dbReference type="EMBL" id="AP009384">
    <property type="protein sequence ID" value="BAF88072.1"/>
    <property type="molecule type" value="Genomic_DNA"/>
</dbReference>
<reference evidence="8" key="2">
    <citation type="submission" date="2007-04" db="EMBL/GenBank/DDBJ databases">
        <title>Complete genome sequence of the nitrogen-fixing bacterium Azorhizobium caulinodans ORS571.</title>
        <authorList>
            <person name="Lee K.B."/>
            <person name="Backer P.D."/>
            <person name="Aono T."/>
            <person name="Liu C.T."/>
            <person name="Suzuki S."/>
            <person name="Suzuki T."/>
            <person name="Kaneko T."/>
            <person name="Yamada M."/>
            <person name="Tabata S."/>
            <person name="Kupfer D.M."/>
            <person name="Najar F.Z."/>
            <person name="Wiley G.B."/>
            <person name="Roe B."/>
            <person name="Binnewies T."/>
            <person name="Ussery D."/>
            <person name="Vereecke D."/>
            <person name="Gevers D."/>
            <person name="Holsters M."/>
            <person name="Oyaizu H."/>
        </authorList>
    </citation>
    <scope>NUCLEOTIDE SEQUENCE [LARGE SCALE GENOMIC DNA]</scope>
    <source>
        <strain evidence="8">ATCC 43989 / DSM 5975 / JCM 20966 / LMG 6465 / NBRC 14845 / NCIMB 13405 / ORS 571</strain>
    </source>
</reference>
<evidence type="ECO:0000259" key="6">
    <source>
        <dbReference type="Pfam" id="PF07687"/>
    </source>
</evidence>
<reference evidence="7 8" key="3">
    <citation type="journal article" date="2008" name="BMC Genomics">
        <title>The genome of the versatile nitrogen fixer Azorhizobium caulinodans ORS571.</title>
        <authorList>
            <person name="Lee KB."/>
            <person name="Backer P.D."/>
            <person name="Aono T."/>
            <person name="Liu CT."/>
            <person name="Suzuki S."/>
            <person name="Suzuki T."/>
            <person name="Kaneko T."/>
            <person name="Yamada M."/>
            <person name="Tabata S."/>
            <person name="Kupfer D.M."/>
            <person name="Najar F.Z."/>
            <person name="Wiley G.B."/>
            <person name="Roe B."/>
            <person name="Binnewies T.T."/>
            <person name="Ussery D.W."/>
            <person name="D'Haeze W."/>
            <person name="Herder J.D."/>
            <person name="Gevers D."/>
            <person name="Vereecke D."/>
            <person name="Holsters M."/>
            <person name="Oyaizu H."/>
        </authorList>
    </citation>
    <scope>NUCLEOTIDE SEQUENCE [LARGE SCALE GENOMIC DNA]</scope>
    <source>
        <strain evidence="8">ATCC 43989 / DSM 5975 / JCM 20966 / LMG 6465 / NBRC 14845 / NCIMB 13405 / ORS 571</strain>
    </source>
</reference>
<evidence type="ECO:0000256" key="5">
    <source>
        <dbReference type="PIRSR" id="PIRSR037238-1"/>
    </source>
</evidence>
<dbReference type="NCBIfam" id="NF005678">
    <property type="entry name" value="PRK07473.1"/>
    <property type="match status" value="1"/>
</dbReference>
<accession>A8I734</accession>
<name>A8I734_AZOC5</name>
<dbReference type="MEROPS" id="M20.001"/>
<feature type="domain" description="Peptidase M20 dimerisation" evidence="6">
    <location>
        <begin position="182"/>
        <end position="270"/>
    </location>
</feature>
<comment type="cofactor">
    <cofactor evidence="1">
        <name>Zn(2+)</name>
        <dbReference type="ChEBI" id="CHEBI:29105"/>
    </cofactor>
</comment>
<evidence type="ECO:0000313" key="7">
    <source>
        <dbReference type="EMBL" id="BAF88072.1"/>
    </source>
</evidence>
<reference evidence="7 8" key="4">
    <citation type="journal article" date="2009" name="Appl. Environ. Microbiol.">
        <title>Comparative genome-wide transcriptional profiling of Azorhizobium caulinodans ORS571 grown under free-living and symbiotic conditions.</title>
        <authorList>
            <person name="Tsukada S."/>
            <person name="Aono T."/>
            <person name="Akiba N."/>
            <person name="Lee KB."/>
            <person name="Liu CT."/>
            <person name="Toyazaki H."/>
            <person name="Oyaizu H."/>
        </authorList>
    </citation>
    <scope>NUCLEOTIDE SEQUENCE [LARGE SCALE GENOMIC DNA]</scope>
    <source>
        <strain evidence="8">ATCC 43989 / DSM 5975 / JCM 20966 / LMG 6465 / NBRC 14845 / NCIMB 13405 / ORS 571</strain>
    </source>
</reference>
<gene>
    <name evidence="7" type="ordered locus">AZC_2074</name>
</gene>
<organism evidence="7 8">
    <name type="scientific">Azorhizobium caulinodans (strain ATCC 43989 / DSM 5975 / JCM 20966 / LMG 6465 / NBRC 14845 / NCIMB 13405 / ORS 571)</name>
    <dbReference type="NCBI Taxonomy" id="438753"/>
    <lineage>
        <taxon>Bacteria</taxon>
        <taxon>Pseudomonadati</taxon>
        <taxon>Pseudomonadota</taxon>
        <taxon>Alphaproteobacteria</taxon>
        <taxon>Hyphomicrobiales</taxon>
        <taxon>Xanthobacteraceae</taxon>
        <taxon>Azorhizobium</taxon>
    </lineage>
</organism>
<dbReference type="GO" id="GO:0016787">
    <property type="term" value="F:hydrolase activity"/>
    <property type="evidence" value="ECO:0007669"/>
    <property type="project" value="UniProtKB-KW"/>
</dbReference>